<reference evidence="1 2" key="1">
    <citation type="submission" date="2012-08" db="EMBL/GenBank/DDBJ databases">
        <authorList>
            <person name="Harkins D.M."/>
            <person name="Durkin A.S."/>
            <person name="Selengut J.D."/>
            <person name="Sanka R."/>
            <person name="DePew J."/>
            <person name="Purushe J."/>
            <person name="Matthias M.A."/>
            <person name="Vinetz J.M."/>
            <person name="Sutton G.G."/>
            <person name="Nelson W.C."/>
            <person name="Fouts D.E."/>
        </authorList>
    </citation>
    <scope>NUCLEOTIDE SEQUENCE [LARGE SCALE GENOMIC DNA]</scope>
    <source>
        <strain evidence="1 2">MMD4847</strain>
    </source>
</reference>
<dbReference type="EMBL" id="AHOM02000001">
    <property type="protein sequence ID" value="EJZ43897.1"/>
    <property type="molecule type" value="Genomic_DNA"/>
</dbReference>
<protein>
    <submittedName>
        <fullName evidence="1">Uncharacterized protein</fullName>
    </submittedName>
</protein>
<comment type="caution">
    <text evidence="1">The sequence shown here is derived from an EMBL/GenBank/DDBJ whole genome shotgun (WGS) entry which is preliminary data.</text>
</comment>
<keyword evidence="2" id="KW-1185">Reference proteome</keyword>
<evidence type="ECO:0000313" key="1">
    <source>
        <dbReference type="EMBL" id="EJZ43897.1"/>
    </source>
</evidence>
<dbReference type="Proteomes" id="UP000018720">
    <property type="component" value="Unassembled WGS sequence"/>
</dbReference>
<name>A0ABN0HE55_9LEPT</name>
<organism evidence="1 2">
    <name type="scientific">Leptospira licerasiae str. MMD4847</name>
    <dbReference type="NCBI Taxonomy" id="1049971"/>
    <lineage>
        <taxon>Bacteria</taxon>
        <taxon>Pseudomonadati</taxon>
        <taxon>Spirochaetota</taxon>
        <taxon>Spirochaetia</taxon>
        <taxon>Leptospirales</taxon>
        <taxon>Leptospiraceae</taxon>
        <taxon>Leptospira</taxon>
    </lineage>
</organism>
<proteinExistence type="predicted"/>
<evidence type="ECO:0000313" key="2">
    <source>
        <dbReference type="Proteomes" id="UP000018720"/>
    </source>
</evidence>
<accession>A0ABN0HE55</accession>
<sequence>MFQKISLGAVNRENISEARKIIIEVQSQTTWESWPMPHPR</sequence>
<gene>
    <name evidence="1" type="ORF">LEP1GSC178_2101</name>
</gene>